<proteinExistence type="predicted"/>
<gene>
    <name evidence="1" type="ORF">MNBD_ALPHA05-422</name>
</gene>
<accession>A0A3B0S792</accession>
<reference evidence="1" key="1">
    <citation type="submission" date="2018-06" db="EMBL/GenBank/DDBJ databases">
        <authorList>
            <person name="Zhirakovskaya E."/>
        </authorList>
    </citation>
    <scope>NUCLEOTIDE SEQUENCE</scope>
</reference>
<evidence type="ECO:0008006" key="2">
    <source>
        <dbReference type="Google" id="ProtNLM"/>
    </source>
</evidence>
<evidence type="ECO:0000313" key="1">
    <source>
        <dbReference type="EMBL" id="VAW00150.1"/>
    </source>
</evidence>
<name>A0A3B0S792_9ZZZZ</name>
<feature type="non-terminal residue" evidence="1">
    <location>
        <position position="1"/>
    </location>
</feature>
<dbReference type="InterPro" id="IPR013424">
    <property type="entry name" value="Ice-binding_C"/>
</dbReference>
<sequence>GDFELTSTANMFIDIAGTGSGEFDVFDIVGDATIAGGLAVDLLNGFQLDQNQQFLFTNIGGNASGTFDGFGEGSVVFFDPGSGMDLFISYVGGNGNDIVLYTQTVPEPTTLLPLSLVIGGISLRRRRKRNVGR</sequence>
<organism evidence="1">
    <name type="scientific">hydrothermal vent metagenome</name>
    <dbReference type="NCBI Taxonomy" id="652676"/>
    <lineage>
        <taxon>unclassified sequences</taxon>
        <taxon>metagenomes</taxon>
        <taxon>ecological metagenomes</taxon>
    </lineage>
</organism>
<dbReference type="NCBIfam" id="TIGR02595">
    <property type="entry name" value="PEP_CTERM"/>
    <property type="match status" value="1"/>
</dbReference>
<dbReference type="EMBL" id="UOEH01000297">
    <property type="protein sequence ID" value="VAW00150.1"/>
    <property type="molecule type" value="Genomic_DNA"/>
</dbReference>
<protein>
    <recommendedName>
        <fullName evidence="2">PEP-CTERM protein-sorting domain-containing protein</fullName>
    </recommendedName>
</protein>
<dbReference type="AlphaFoldDB" id="A0A3B0S792"/>